<feature type="transmembrane region" description="Helical" evidence="1">
    <location>
        <begin position="90"/>
        <end position="109"/>
    </location>
</feature>
<keyword evidence="1" id="KW-0812">Transmembrane</keyword>
<sequence>MLMNFFSQMVLVFQENSVAKTVAPCLIGVGALVLVLITYSQFQQVRKTSNTIALDKKFMFFQIYACFFLGSASVYGLCGKWDNTWGPIDIALVMINICLFCTNFYTLRVKIINSESAKKAGMTEAEYYEKVIVPTLTSQVN</sequence>
<keyword evidence="3" id="KW-1185">Reference proteome</keyword>
<feature type="transmembrane region" description="Helical" evidence="1">
    <location>
        <begin position="20"/>
        <end position="39"/>
    </location>
</feature>
<evidence type="ECO:0000313" key="2">
    <source>
        <dbReference type="EMBL" id="AHC40088.1"/>
    </source>
</evidence>
<proteinExistence type="predicted"/>
<protein>
    <submittedName>
        <fullName evidence="2">Uncharacterized protein</fullName>
    </submittedName>
</protein>
<dbReference type="Proteomes" id="UP000018745">
    <property type="component" value="Chromosome"/>
</dbReference>
<reference evidence="2 3" key="1">
    <citation type="journal article" date="2014" name="Genome Announc.">
        <title>Complete Genome Sequence of Mycoplasma ovis Strain Michigan, a Hemoplasma of Sheep with Two Distinct 16S rRNA Genes.</title>
        <authorList>
            <person name="Deshuillers P.L."/>
            <person name="Santos A.P."/>
            <person name="do Nascimento N.C."/>
            <person name="Hampel J.A."/>
            <person name="Bergin I.L."/>
            <person name="Dyson M.C."/>
            <person name="Messick J.B."/>
        </authorList>
    </citation>
    <scope>NUCLEOTIDE SEQUENCE [LARGE SCALE GENOMIC DNA]</scope>
    <source>
        <strain evidence="2 3">Michigan</strain>
    </source>
</reference>
<organism evidence="2 3">
    <name type="scientific">Mycoplasma ovis str. Michigan</name>
    <dbReference type="NCBI Taxonomy" id="1415773"/>
    <lineage>
        <taxon>Bacteria</taxon>
        <taxon>Bacillati</taxon>
        <taxon>Mycoplasmatota</taxon>
        <taxon>Mollicutes</taxon>
        <taxon>Mycoplasmataceae</taxon>
        <taxon>Mycoplasma</taxon>
    </lineage>
</organism>
<accession>A0ABM5P0W4</accession>
<feature type="transmembrane region" description="Helical" evidence="1">
    <location>
        <begin position="59"/>
        <end position="78"/>
    </location>
</feature>
<name>A0ABM5P0W4_9MOLU</name>
<dbReference type="EMBL" id="CP006935">
    <property type="protein sequence ID" value="AHC40088.1"/>
    <property type="molecule type" value="Genomic_DNA"/>
</dbReference>
<keyword evidence="1" id="KW-1133">Transmembrane helix</keyword>
<gene>
    <name evidence="2" type="ORF">OVS_00290</name>
</gene>
<evidence type="ECO:0000256" key="1">
    <source>
        <dbReference type="SAM" id="Phobius"/>
    </source>
</evidence>
<evidence type="ECO:0000313" key="3">
    <source>
        <dbReference type="Proteomes" id="UP000018745"/>
    </source>
</evidence>
<keyword evidence="1" id="KW-0472">Membrane</keyword>